<protein>
    <recommendedName>
        <fullName evidence="10">Myb-like domain-containing protein</fullName>
    </recommendedName>
</protein>
<feature type="compositionally biased region" description="Low complexity" evidence="7">
    <location>
        <begin position="368"/>
        <end position="381"/>
    </location>
</feature>
<evidence type="ECO:0000313" key="8">
    <source>
        <dbReference type="EMBL" id="CAH8389185.1"/>
    </source>
</evidence>
<proteinExistence type="predicted"/>
<name>A0ABC8M0Q3_ERUVS</name>
<evidence type="ECO:0000256" key="1">
    <source>
        <dbReference type="ARBA" id="ARBA00004123"/>
    </source>
</evidence>
<evidence type="ECO:0000256" key="3">
    <source>
        <dbReference type="ARBA" id="ARBA00023015"/>
    </source>
</evidence>
<dbReference type="Proteomes" id="UP001642260">
    <property type="component" value="Unassembled WGS sequence"/>
</dbReference>
<evidence type="ECO:0000256" key="2">
    <source>
        <dbReference type="ARBA" id="ARBA00022737"/>
    </source>
</evidence>
<keyword evidence="6" id="KW-0539">Nucleus</keyword>
<gene>
    <name evidence="8" type="ORF">ERUC_LOCUS41668</name>
</gene>
<evidence type="ECO:0000313" key="9">
    <source>
        <dbReference type="Proteomes" id="UP001642260"/>
    </source>
</evidence>
<keyword evidence="9" id="KW-1185">Reference proteome</keyword>
<evidence type="ECO:0000256" key="5">
    <source>
        <dbReference type="ARBA" id="ARBA00023163"/>
    </source>
</evidence>
<evidence type="ECO:0000256" key="7">
    <source>
        <dbReference type="SAM" id="MobiDB-lite"/>
    </source>
</evidence>
<keyword evidence="4" id="KW-0238">DNA-binding</keyword>
<evidence type="ECO:0000256" key="4">
    <source>
        <dbReference type="ARBA" id="ARBA00023125"/>
    </source>
</evidence>
<accession>A0ABC8M0Q3</accession>
<dbReference type="PANTHER" id="PTHR47995:SF17">
    <property type="entry name" value="TRANSCRIPTION FACTOR MYB120"/>
    <property type="match status" value="1"/>
</dbReference>
<sequence>MIMYGGGGEGKDGESTDHISDGGVVLKKGPWTAAEDEILAAYVRENGEAVVSVGPIIFNLISRKVLSQAMNNVSLSSFMLSLVTNGLAWPLSNDHFTFPRTPPLLELPSSLLTKHYNNANTSLNCINCVSTASFSPVSRDSDSSFLTVPYSSPTAQTATYNNTNNNYSSSPLSSLNPSSYPTSTSSPSFLHSYYTPNLSSTSFHTNTAYSMQQELSSHQTPQSDAFKSANNLIKNEKQNSTRLHRRSTSCSLVEDVLKDAEALDIGARPPKRRQLTASPPNNHNNNDYFFSINFGQLDSSENTYLKSKEEESLQMNTMQKDISKILDWGSNSGDISNEKSSVVTDDDFVFDVHQFALLFPADSTATTTAANDEQNNNNNNNYSWDDLHEIK</sequence>
<feature type="region of interest" description="Disordered" evidence="7">
    <location>
        <begin position="368"/>
        <end position="391"/>
    </location>
</feature>
<dbReference type="GO" id="GO:0005634">
    <property type="term" value="C:nucleus"/>
    <property type="evidence" value="ECO:0007669"/>
    <property type="project" value="UniProtKB-SubCell"/>
</dbReference>
<evidence type="ECO:0000256" key="6">
    <source>
        <dbReference type="ARBA" id="ARBA00023242"/>
    </source>
</evidence>
<comment type="caution">
    <text evidence="8">The sequence shown here is derived from an EMBL/GenBank/DDBJ whole genome shotgun (WGS) entry which is preliminary data.</text>
</comment>
<dbReference type="PANTHER" id="PTHR47995">
    <property type="entry name" value="TRANSCRIPTION FACTOR MYB33-RELATED"/>
    <property type="match status" value="1"/>
</dbReference>
<keyword evidence="2" id="KW-0677">Repeat</keyword>
<comment type="subcellular location">
    <subcellularLocation>
        <location evidence="1">Nucleus</location>
    </subcellularLocation>
</comment>
<dbReference type="EMBL" id="CAKOAT010820710">
    <property type="protein sequence ID" value="CAH8389185.1"/>
    <property type="molecule type" value="Genomic_DNA"/>
</dbReference>
<keyword evidence="3" id="KW-0805">Transcription regulation</keyword>
<organism evidence="8 9">
    <name type="scientific">Eruca vesicaria subsp. sativa</name>
    <name type="common">Garden rocket</name>
    <name type="synonym">Eruca sativa</name>
    <dbReference type="NCBI Taxonomy" id="29727"/>
    <lineage>
        <taxon>Eukaryota</taxon>
        <taxon>Viridiplantae</taxon>
        <taxon>Streptophyta</taxon>
        <taxon>Embryophyta</taxon>
        <taxon>Tracheophyta</taxon>
        <taxon>Spermatophyta</taxon>
        <taxon>Magnoliopsida</taxon>
        <taxon>eudicotyledons</taxon>
        <taxon>Gunneridae</taxon>
        <taxon>Pentapetalae</taxon>
        <taxon>rosids</taxon>
        <taxon>malvids</taxon>
        <taxon>Brassicales</taxon>
        <taxon>Brassicaceae</taxon>
        <taxon>Brassiceae</taxon>
        <taxon>Eruca</taxon>
    </lineage>
</organism>
<reference evidence="8 9" key="1">
    <citation type="submission" date="2022-03" db="EMBL/GenBank/DDBJ databases">
        <authorList>
            <person name="Macdonald S."/>
            <person name="Ahmed S."/>
            <person name="Newling K."/>
        </authorList>
    </citation>
    <scope>NUCLEOTIDE SEQUENCE [LARGE SCALE GENOMIC DNA]</scope>
</reference>
<feature type="region of interest" description="Disordered" evidence="7">
    <location>
        <begin position="156"/>
        <end position="181"/>
    </location>
</feature>
<evidence type="ECO:0008006" key="10">
    <source>
        <dbReference type="Google" id="ProtNLM"/>
    </source>
</evidence>
<feature type="region of interest" description="Disordered" evidence="7">
    <location>
        <begin position="264"/>
        <end position="283"/>
    </location>
</feature>
<keyword evidence="5" id="KW-0804">Transcription</keyword>
<feature type="compositionally biased region" description="Low complexity" evidence="7">
    <location>
        <begin position="159"/>
        <end position="181"/>
    </location>
</feature>
<dbReference type="AlphaFoldDB" id="A0ABC8M0Q3"/>
<dbReference type="GO" id="GO:0003677">
    <property type="term" value="F:DNA binding"/>
    <property type="evidence" value="ECO:0007669"/>
    <property type="project" value="UniProtKB-KW"/>
</dbReference>